<evidence type="ECO:0000313" key="5">
    <source>
        <dbReference type="Proteomes" id="UP001240171"/>
    </source>
</evidence>
<keyword evidence="1" id="KW-0344">Guanine-nucleotide releasing factor</keyword>
<proteinExistence type="predicted"/>
<dbReference type="Gene3D" id="2.60.40.10">
    <property type="entry name" value="Immunoglobulins"/>
    <property type="match status" value="1"/>
</dbReference>
<keyword evidence="2" id="KW-0677">Repeat</keyword>
<dbReference type="PANTHER" id="PTHR45982">
    <property type="entry name" value="REGULATOR OF CHROMOSOME CONDENSATION"/>
    <property type="match status" value="1"/>
</dbReference>
<dbReference type="InterPro" id="IPR003961">
    <property type="entry name" value="FN3_dom"/>
</dbReference>
<dbReference type="SUPFAM" id="SSF49265">
    <property type="entry name" value="Fibronectin type III"/>
    <property type="match status" value="1"/>
</dbReference>
<dbReference type="InterPro" id="IPR031325">
    <property type="entry name" value="RHS_repeat"/>
</dbReference>
<dbReference type="RefSeq" id="WP_305022742.1">
    <property type="nucleotide sequence ID" value="NZ_JAUQTB010000002.1"/>
</dbReference>
<name>A0ABT9C8G8_9BACL</name>
<protein>
    <submittedName>
        <fullName evidence="4">Fibronectin type III domain-containing protein</fullName>
    </submittedName>
</protein>
<evidence type="ECO:0000313" key="4">
    <source>
        <dbReference type="EMBL" id="MDO7905534.1"/>
    </source>
</evidence>
<dbReference type="SUPFAM" id="SSF50985">
    <property type="entry name" value="RCC1/BLIP-II"/>
    <property type="match status" value="1"/>
</dbReference>
<dbReference type="PRINTS" id="PR00633">
    <property type="entry name" value="RCCNDNSATION"/>
</dbReference>
<dbReference type="SMART" id="SM00060">
    <property type="entry name" value="FN3"/>
    <property type="match status" value="1"/>
</dbReference>
<dbReference type="Gene3D" id="2.130.10.30">
    <property type="entry name" value="Regulator of chromosome condensation 1/beta-lactamase-inhibitor protein II"/>
    <property type="match status" value="2"/>
</dbReference>
<dbReference type="InterPro" id="IPR051553">
    <property type="entry name" value="Ran_GTPase-activating"/>
</dbReference>
<dbReference type="PROSITE" id="PS50012">
    <property type="entry name" value="RCC1_3"/>
    <property type="match status" value="5"/>
</dbReference>
<dbReference type="Pfam" id="PF00041">
    <property type="entry name" value="fn3"/>
    <property type="match status" value="1"/>
</dbReference>
<dbReference type="InterPro" id="IPR006530">
    <property type="entry name" value="YD"/>
</dbReference>
<reference evidence="4 5" key="1">
    <citation type="submission" date="2023-07" db="EMBL/GenBank/DDBJ databases">
        <title>Paenibacillus sp. JX-17 nov. isolated from soil.</title>
        <authorList>
            <person name="Wan Y."/>
            <person name="Liu B."/>
        </authorList>
    </citation>
    <scope>NUCLEOTIDE SEQUENCE [LARGE SCALE GENOMIC DNA]</scope>
    <source>
        <strain evidence="4 5">JX-17</strain>
    </source>
</reference>
<dbReference type="NCBIfam" id="TIGR01643">
    <property type="entry name" value="YD_repeat_2x"/>
    <property type="match status" value="1"/>
</dbReference>
<dbReference type="InterPro" id="IPR058923">
    <property type="entry name" value="RCC1-like_dom"/>
</dbReference>
<dbReference type="PANTHER" id="PTHR45982:SF1">
    <property type="entry name" value="REGULATOR OF CHROMOSOME CONDENSATION"/>
    <property type="match status" value="1"/>
</dbReference>
<dbReference type="InterPro" id="IPR013783">
    <property type="entry name" value="Ig-like_fold"/>
</dbReference>
<dbReference type="InterPro" id="IPR009091">
    <property type="entry name" value="RCC1/BLIP-II"/>
</dbReference>
<evidence type="ECO:0000256" key="2">
    <source>
        <dbReference type="ARBA" id="ARBA00022737"/>
    </source>
</evidence>
<dbReference type="PROSITE" id="PS50853">
    <property type="entry name" value="FN3"/>
    <property type="match status" value="1"/>
</dbReference>
<dbReference type="InterPro" id="IPR000408">
    <property type="entry name" value="Reg_chr_condens"/>
</dbReference>
<dbReference type="CDD" id="cd00063">
    <property type="entry name" value="FN3"/>
    <property type="match status" value="1"/>
</dbReference>
<dbReference type="Pfam" id="PF25390">
    <property type="entry name" value="WD40_RLD"/>
    <property type="match status" value="1"/>
</dbReference>
<organism evidence="4 5">
    <name type="scientific">Paenibacillus lacisoli</name>
    <dbReference type="NCBI Taxonomy" id="3064525"/>
    <lineage>
        <taxon>Bacteria</taxon>
        <taxon>Bacillati</taxon>
        <taxon>Bacillota</taxon>
        <taxon>Bacilli</taxon>
        <taxon>Bacillales</taxon>
        <taxon>Paenibacillaceae</taxon>
        <taxon>Paenibacillus</taxon>
    </lineage>
</organism>
<accession>A0ABT9C8G8</accession>
<sequence>MKKCNVVFLFLVIVANLLNIGGISAVAAEASNGLNKISVGVQHLLILGKDQSVWSAGSNTQGQLGRPTASYTDGVGQIPSLSNAVDVAAGNLSSLVLTSDSTIFQWRGTDNQPNKITSIRDAIDVEAGASHGVALTREGKVWTWGSNYVGQLGIGSNSSDFSLLTPVQVPNLSDVIEIAAKGDTTLALKKDGTVWGWGSNSYYQFGNGTQQGSNVPIQIVLPRSIKHIYLGTTYVGVIDDQDNVWAWGINSSGQLGDGTQVNRPLPIQIEGLKSIKQLALGNTFGMGLKQDGSMLSWGSNINGQLGDETNVNHLSPSLVHGINKVDSISAGSATSMAVTENSEIFIWGRLMTDAKGGTSNKPVKIEINDSPKQIEPLVAPQALKIKVLNGTSIKLSWDQSLEGNEMLAGYNIYQNDVLVGTTTETNYIINTLNPKMEYTFTIRARDKTGNVSDPSNSVKKKASKQYTYVYNSAGRLISITYESGKKIVYTYDKNGNLIKTTIINP</sequence>
<dbReference type="Pfam" id="PF05593">
    <property type="entry name" value="RHS_repeat"/>
    <property type="match status" value="1"/>
</dbReference>
<comment type="caution">
    <text evidence="4">The sequence shown here is derived from an EMBL/GenBank/DDBJ whole genome shotgun (WGS) entry which is preliminary data.</text>
</comment>
<feature type="domain" description="Fibronectin type-III" evidence="3">
    <location>
        <begin position="379"/>
        <end position="466"/>
    </location>
</feature>
<evidence type="ECO:0000259" key="3">
    <source>
        <dbReference type="PROSITE" id="PS50853"/>
    </source>
</evidence>
<keyword evidence="5" id="KW-1185">Reference proteome</keyword>
<dbReference type="EMBL" id="JAUQTB010000002">
    <property type="protein sequence ID" value="MDO7905534.1"/>
    <property type="molecule type" value="Genomic_DNA"/>
</dbReference>
<evidence type="ECO:0000256" key="1">
    <source>
        <dbReference type="ARBA" id="ARBA00022658"/>
    </source>
</evidence>
<dbReference type="Proteomes" id="UP001240171">
    <property type="component" value="Unassembled WGS sequence"/>
</dbReference>
<gene>
    <name evidence="4" type="ORF">Q5741_03805</name>
</gene>
<dbReference type="InterPro" id="IPR036116">
    <property type="entry name" value="FN3_sf"/>
</dbReference>